<dbReference type="SUPFAM" id="SSF53697">
    <property type="entry name" value="SIS domain"/>
    <property type="match status" value="1"/>
</dbReference>
<dbReference type="GO" id="GO:0003677">
    <property type="term" value="F:DNA binding"/>
    <property type="evidence" value="ECO:0007669"/>
    <property type="project" value="UniProtKB-KW"/>
</dbReference>
<evidence type="ECO:0000259" key="4">
    <source>
        <dbReference type="PROSITE" id="PS51071"/>
    </source>
</evidence>
<name>A0AAU7NLC0_PEDPE</name>
<dbReference type="GO" id="GO:0003700">
    <property type="term" value="F:DNA-binding transcription factor activity"/>
    <property type="evidence" value="ECO:0007669"/>
    <property type="project" value="InterPro"/>
</dbReference>
<dbReference type="Gene3D" id="1.10.10.10">
    <property type="entry name" value="Winged helix-like DNA-binding domain superfamily/Winged helix DNA-binding domain"/>
    <property type="match status" value="1"/>
</dbReference>
<organism evidence="6">
    <name type="scientific">Pediococcus pentosaceus CGMCC 7049</name>
    <dbReference type="NCBI Taxonomy" id="1460385"/>
    <lineage>
        <taxon>Bacteria</taxon>
        <taxon>Bacillati</taxon>
        <taxon>Bacillota</taxon>
        <taxon>Bacilli</taxon>
        <taxon>Lactobacillales</taxon>
        <taxon>Lactobacillaceae</taxon>
        <taxon>Pediococcus</taxon>
    </lineage>
</organism>
<evidence type="ECO:0000256" key="3">
    <source>
        <dbReference type="ARBA" id="ARBA00023163"/>
    </source>
</evidence>
<dbReference type="PANTHER" id="PTHR30514:SF10">
    <property type="entry name" value="MURR_RPIR FAMILY TRANSCRIPTIONAL REGULATOR"/>
    <property type="match status" value="1"/>
</dbReference>
<accession>A0AAU7NLC0</accession>
<dbReference type="InterPro" id="IPR000281">
    <property type="entry name" value="HTH_RpiR"/>
</dbReference>
<dbReference type="PROSITE" id="PS51464">
    <property type="entry name" value="SIS"/>
    <property type="match status" value="1"/>
</dbReference>
<reference evidence="6" key="2">
    <citation type="submission" date="2024-05" db="EMBL/GenBank/DDBJ databases">
        <authorList>
            <person name="Chen H."/>
        </authorList>
    </citation>
    <scope>NUCLEOTIDE SEQUENCE</scope>
    <source>
        <strain evidence="6">CGMCC 7049</strain>
    </source>
</reference>
<dbReference type="PROSITE" id="PS51071">
    <property type="entry name" value="HTH_RPIR"/>
    <property type="match status" value="1"/>
</dbReference>
<feature type="domain" description="HTH rpiR-type" evidence="4">
    <location>
        <begin position="1"/>
        <end position="76"/>
    </location>
</feature>
<dbReference type="InterPro" id="IPR009057">
    <property type="entry name" value="Homeodomain-like_sf"/>
</dbReference>
<proteinExistence type="predicted"/>
<gene>
    <name evidence="6" type="ORF">BB06_00420</name>
</gene>
<dbReference type="GO" id="GO:1901135">
    <property type="term" value="P:carbohydrate derivative metabolic process"/>
    <property type="evidence" value="ECO:0007669"/>
    <property type="project" value="InterPro"/>
</dbReference>
<dbReference type="InterPro" id="IPR036388">
    <property type="entry name" value="WH-like_DNA-bd_sf"/>
</dbReference>
<dbReference type="InterPro" id="IPR001347">
    <property type="entry name" value="SIS_dom"/>
</dbReference>
<dbReference type="InterPro" id="IPR046348">
    <property type="entry name" value="SIS_dom_sf"/>
</dbReference>
<feature type="domain" description="SIS" evidence="5">
    <location>
        <begin position="125"/>
        <end position="263"/>
    </location>
</feature>
<evidence type="ECO:0000313" key="6">
    <source>
        <dbReference type="EMBL" id="XBS08456.1"/>
    </source>
</evidence>
<protein>
    <submittedName>
        <fullName evidence="6">MurR/RpiR family transcriptional regulator</fullName>
    </submittedName>
</protein>
<dbReference type="PANTHER" id="PTHR30514">
    <property type="entry name" value="GLUCOKINASE"/>
    <property type="match status" value="1"/>
</dbReference>
<dbReference type="InterPro" id="IPR035472">
    <property type="entry name" value="RpiR-like_SIS"/>
</dbReference>
<dbReference type="InterPro" id="IPR047640">
    <property type="entry name" value="RpiR-like"/>
</dbReference>
<evidence type="ECO:0000256" key="1">
    <source>
        <dbReference type="ARBA" id="ARBA00023015"/>
    </source>
</evidence>
<sequence>MLLIDKLSNHENFTNTEQRIADYILKNITDIPPMNIDKLSKVTYTSHSAVVRLTKKLGFEGFKDFKVAISEAVYSQTANMNSVDANFPFDSNDSVSTISKKVAELSVESIQRTFAQLDERLIEEAANTIAKSERIFLFAQGDSQIRARSFQNKLVKLNRFAILGEEYSDEDWTAANLTKKDCAIFISYGGRIPQYERMLTHFSENKIPSVVLTGNQKSPLIRLAQTAIVTTQNEYDFLKISTFSSQITFEYLLDTIFSVIYAKEYQQNIINLKNKFNLIQRGTLSEGLAKEHDSK</sequence>
<keyword evidence="2" id="KW-0238">DNA-binding</keyword>
<keyword evidence="3" id="KW-0804">Transcription</keyword>
<dbReference type="Pfam" id="PF01380">
    <property type="entry name" value="SIS"/>
    <property type="match status" value="1"/>
</dbReference>
<dbReference type="CDD" id="cd05013">
    <property type="entry name" value="SIS_RpiR"/>
    <property type="match status" value="1"/>
</dbReference>
<evidence type="ECO:0000256" key="2">
    <source>
        <dbReference type="ARBA" id="ARBA00023125"/>
    </source>
</evidence>
<dbReference type="AlphaFoldDB" id="A0AAU7NLC0"/>
<dbReference type="SUPFAM" id="SSF46689">
    <property type="entry name" value="Homeodomain-like"/>
    <property type="match status" value="1"/>
</dbReference>
<dbReference type="Pfam" id="PF01418">
    <property type="entry name" value="HTH_6"/>
    <property type="match status" value="1"/>
</dbReference>
<dbReference type="RefSeq" id="WP_002834197.1">
    <property type="nucleotide sequence ID" value="NZ_CP157400.1"/>
</dbReference>
<reference evidence="6" key="1">
    <citation type="submission" date="2014-02" db="EMBL/GenBank/DDBJ databases">
        <authorList>
            <person name="Zhao D."/>
            <person name="Dong X."/>
            <person name="Li Y."/>
            <person name="Lv L."/>
            <person name="Zhao D."/>
            <person name="Gao Y."/>
            <person name="Wang Y."/>
            <person name="Li Y."/>
        </authorList>
    </citation>
    <scope>NUCLEOTIDE SEQUENCE</scope>
    <source>
        <strain evidence="6">CGMCC 7049</strain>
    </source>
</reference>
<dbReference type="Gene3D" id="3.40.50.10490">
    <property type="entry name" value="Glucose-6-phosphate isomerase like protein, domain 1"/>
    <property type="match status" value="1"/>
</dbReference>
<evidence type="ECO:0000259" key="5">
    <source>
        <dbReference type="PROSITE" id="PS51464"/>
    </source>
</evidence>
<dbReference type="EMBL" id="CP157400">
    <property type="protein sequence ID" value="XBS08456.1"/>
    <property type="molecule type" value="Genomic_DNA"/>
</dbReference>
<keyword evidence="1" id="KW-0805">Transcription regulation</keyword>
<dbReference type="GO" id="GO:0097367">
    <property type="term" value="F:carbohydrate derivative binding"/>
    <property type="evidence" value="ECO:0007669"/>
    <property type="project" value="InterPro"/>
</dbReference>